<gene>
    <name evidence="2" type="ORF">PSALAMII_LOCUS9045</name>
</gene>
<dbReference type="GO" id="GO:0050660">
    <property type="term" value="F:flavin adenine dinucleotide binding"/>
    <property type="evidence" value="ECO:0007669"/>
    <property type="project" value="TreeGrafter"/>
</dbReference>
<dbReference type="GO" id="GO:0004174">
    <property type="term" value="F:electron-transferring-flavoprotein dehydrogenase activity"/>
    <property type="evidence" value="ECO:0007669"/>
    <property type="project" value="TreeGrafter"/>
</dbReference>
<dbReference type="Gene3D" id="3.50.50.100">
    <property type="match status" value="1"/>
</dbReference>
<dbReference type="PANTHER" id="PTHR43735:SF5">
    <property type="entry name" value="FAD_NAD(P)-BINDING DOMAIN-CONTAINING PROTEIN"/>
    <property type="match status" value="1"/>
</dbReference>
<name>A0A9W4JUD1_9EURO</name>
<dbReference type="PRINTS" id="PR00368">
    <property type="entry name" value="FADPNR"/>
</dbReference>
<dbReference type="Proteomes" id="UP001152649">
    <property type="component" value="Unassembled WGS sequence"/>
</dbReference>
<dbReference type="OrthoDB" id="202203at2759"/>
<dbReference type="PRINTS" id="PR00411">
    <property type="entry name" value="PNDRDTASEI"/>
</dbReference>
<dbReference type="InterPro" id="IPR036188">
    <property type="entry name" value="FAD/NAD-bd_sf"/>
</dbReference>
<dbReference type="AlphaFoldDB" id="A0A9W4JUD1"/>
<comment type="caution">
    <text evidence="2">The sequence shown here is derived from an EMBL/GenBank/DDBJ whole genome shotgun (WGS) entry which is preliminary data.</text>
</comment>
<feature type="domain" description="FAD/NAD(P)-binding" evidence="1">
    <location>
        <begin position="42"/>
        <end position="333"/>
    </location>
</feature>
<dbReference type="PANTHER" id="PTHR43735">
    <property type="entry name" value="APOPTOSIS-INDUCING FACTOR 1"/>
    <property type="match status" value="1"/>
</dbReference>
<dbReference type="InterPro" id="IPR023753">
    <property type="entry name" value="FAD/NAD-binding_dom"/>
</dbReference>
<evidence type="ECO:0000313" key="2">
    <source>
        <dbReference type="EMBL" id="CAG8413161.1"/>
    </source>
</evidence>
<sequence length="412" mass="46020">MLAQFILVSKLIGVILRKALFQLRWNLHRIIHKHTYKKGDKNIVVIGASFAGYHTARCLANSLPTGYRVVVIEKNSHFQLTWVLPRFSVVAGHENKAFIPYSPYIKAPDGACVWVHDSVAAIEPQEGTGRVQILSGEWIDYEYLVIATGCTAELPSRVNWNSKEEGMIALQGQQSRFDCANDIVVIGGGAAGVELATDLKSYYPDKNVTLIHSHSMLLGNGFGAKIHDVVQKEMQRLGVDLVLGERPAIPDELTGDLVLKDRTIHYDCLVKCIGQKPNTDFCRFLDSSSFTPSGHLRVQETLQVHDEKHWNVYAAGDVINESIKNGRSAMEQGQAVAENILRSLQGRSLMKYRQQWWEGLTKVTLGLGKSVVYMNDGQTEMTMTMKGQKTELDSAAVWKHLGASPYRDEMYT</sequence>
<reference evidence="2" key="1">
    <citation type="submission" date="2021-07" db="EMBL/GenBank/DDBJ databases">
        <authorList>
            <person name="Branca A.L. A."/>
        </authorList>
    </citation>
    <scope>NUCLEOTIDE SEQUENCE</scope>
</reference>
<protein>
    <recommendedName>
        <fullName evidence="1">FAD/NAD(P)-binding domain-containing protein</fullName>
    </recommendedName>
</protein>
<organism evidence="2 3">
    <name type="scientific">Penicillium salamii</name>
    <dbReference type="NCBI Taxonomy" id="1612424"/>
    <lineage>
        <taxon>Eukaryota</taxon>
        <taxon>Fungi</taxon>
        <taxon>Dikarya</taxon>
        <taxon>Ascomycota</taxon>
        <taxon>Pezizomycotina</taxon>
        <taxon>Eurotiomycetes</taxon>
        <taxon>Eurotiomycetidae</taxon>
        <taxon>Eurotiales</taxon>
        <taxon>Aspergillaceae</taxon>
        <taxon>Penicillium</taxon>
    </lineage>
</organism>
<accession>A0A9W4JUD1</accession>
<dbReference type="SUPFAM" id="SSF51905">
    <property type="entry name" value="FAD/NAD(P)-binding domain"/>
    <property type="match status" value="1"/>
</dbReference>
<evidence type="ECO:0000259" key="1">
    <source>
        <dbReference type="Pfam" id="PF07992"/>
    </source>
</evidence>
<dbReference type="EMBL" id="CAJVPG010000431">
    <property type="protein sequence ID" value="CAG8413161.1"/>
    <property type="molecule type" value="Genomic_DNA"/>
</dbReference>
<dbReference type="GO" id="GO:0005737">
    <property type="term" value="C:cytoplasm"/>
    <property type="evidence" value="ECO:0007669"/>
    <property type="project" value="TreeGrafter"/>
</dbReference>
<proteinExistence type="predicted"/>
<evidence type="ECO:0000313" key="3">
    <source>
        <dbReference type="Proteomes" id="UP001152649"/>
    </source>
</evidence>
<keyword evidence="3" id="KW-1185">Reference proteome</keyword>
<dbReference type="Pfam" id="PF07992">
    <property type="entry name" value="Pyr_redox_2"/>
    <property type="match status" value="1"/>
</dbReference>